<dbReference type="PROSITE" id="PS00101">
    <property type="entry name" value="HEXAPEP_TRANSFERASES"/>
    <property type="match status" value="1"/>
</dbReference>
<evidence type="ECO:0000313" key="5">
    <source>
        <dbReference type="Proteomes" id="UP000186039"/>
    </source>
</evidence>
<reference evidence="4 5" key="1">
    <citation type="submission" date="2016-09" db="EMBL/GenBank/DDBJ databases">
        <title>Genomic Taxonomy of the Vibrionaceae.</title>
        <authorList>
            <person name="Gonzalez-Castillo A."/>
            <person name="Gomez-Gil B."/>
            <person name="Enciso-Ibarra K."/>
        </authorList>
    </citation>
    <scope>NUCLEOTIDE SEQUENCE [LARGE SCALE GENOMIC DNA]</scope>
    <source>
        <strain evidence="4 5">CAIM 1902</strain>
    </source>
</reference>
<keyword evidence="1" id="KW-0808">Transferase</keyword>
<dbReference type="InterPro" id="IPR001451">
    <property type="entry name" value="Hexapep"/>
</dbReference>
<dbReference type="InterPro" id="IPR011004">
    <property type="entry name" value="Trimer_LpxA-like_sf"/>
</dbReference>
<dbReference type="Proteomes" id="UP000186039">
    <property type="component" value="Unassembled WGS sequence"/>
</dbReference>
<dbReference type="PANTHER" id="PTHR23416">
    <property type="entry name" value="SIALIC ACID SYNTHASE-RELATED"/>
    <property type="match status" value="1"/>
</dbReference>
<protein>
    <submittedName>
        <fullName evidence="4">Acetyltransferase</fullName>
    </submittedName>
</protein>
<evidence type="ECO:0000313" key="4">
    <source>
        <dbReference type="EMBL" id="OLQ89293.1"/>
    </source>
</evidence>
<dbReference type="PANTHER" id="PTHR23416:SF78">
    <property type="entry name" value="LIPOPOLYSACCHARIDE BIOSYNTHESIS O-ACETYL TRANSFERASE WBBJ-RELATED"/>
    <property type="match status" value="1"/>
</dbReference>
<accession>A0ABX3FC33</accession>
<evidence type="ECO:0000256" key="1">
    <source>
        <dbReference type="ARBA" id="ARBA00022679"/>
    </source>
</evidence>
<dbReference type="InterPro" id="IPR051159">
    <property type="entry name" value="Hexapeptide_acetyltransf"/>
</dbReference>
<comment type="caution">
    <text evidence="4">The sequence shown here is derived from an EMBL/GenBank/DDBJ whole genome shotgun (WGS) entry which is preliminary data.</text>
</comment>
<name>A0ABX3FC33_9VIBR</name>
<dbReference type="CDD" id="cd04647">
    <property type="entry name" value="LbH_MAT_like"/>
    <property type="match status" value="1"/>
</dbReference>
<keyword evidence="2" id="KW-0677">Repeat</keyword>
<organism evidence="4 5">
    <name type="scientific">Vibrio panuliri</name>
    <dbReference type="NCBI Taxonomy" id="1381081"/>
    <lineage>
        <taxon>Bacteria</taxon>
        <taxon>Pseudomonadati</taxon>
        <taxon>Pseudomonadota</taxon>
        <taxon>Gammaproteobacteria</taxon>
        <taxon>Vibrionales</taxon>
        <taxon>Vibrionaceae</taxon>
        <taxon>Vibrio</taxon>
    </lineage>
</organism>
<gene>
    <name evidence="4" type="ORF">BIY20_11815</name>
</gene>
<proteinExistence type="predicted"/>
<keyword evidence="3" id="KW-0012">Acyltransferase</keyword>
<sequence>MSVATLKTWLQNHPNPRFRQMFQTLKQARARGLPTPKLYNLIVLNLFQLISMLWSTSMRLLLHTPVFKGRLTTYGKNLYLYGGIPFVSGPLSITVGDDCRISGQTTFSGRAQTHSPSLEIGNNVDIGWQNTFAVGKRIVLEDNVRLAGGIFLFGYSGHAIDAEARALGAGDDEHDIGDIIIKRDVWLGTNVTVCPNVTIGQGTIVGTGSVVTHDLPEFVVAVGNPARIVRHLKEQPHA</sequence>
<dbReference type="InterPro" id="IPR018357">
    <property type="entry name" value="Hexapep_transf_CS"/>
</dbReference>
<evidence type="ECO:0000256" key="2">
    <source>
        <dbReference type="ARBA" id="ARBA00022737"/>
    </source>
</evidence>
<dbReference type="EMBL" id="MJMH01000185">
    <property type="protein sequence ID" value="OLQ89293.1"/>
    <property type="molecule type" value="Genomic_DNA"/>
</dbReference>
<dbReference type="Pfam" id="PF00132">
    <property type="entry name" value="Hexapep"/>
    <property type="match status" value="1"/>
</dbReference>
<dbReference type="Gene3D" id="2.160.10.10">
    <property type="entry name" value="Hexapeptide repeat proteins"/>
    <property type="match status" value="1"/>
</dbReference>
<keyword evidence="5" id="KW-1185">Reference proteome</keyword>
<evidence type="ECO:0000256" key="3">
    <source>
        <dbReference type="ARBA" id="ARBA00023315"/>
    </source>
</evidence>
<dbReference type="RefSeq" id="WP_075715551.1">
    <property type="nucleotide sequence ID" value="NZ_AP019654.1"/>
</dbReference>
<dbReference type="SUPFAM" id="SSF51161">
    <property type="entry name" value="Trimeric LpxA-like enzymes"/>
    <property type="match status" value="1"/>
</dbReference>